<feature type="non-terminal residue" evidence="2">
    <location>
        <position position="85"/>
    </location>
</feature>
<dbReference type="SUPFAM" id="SSF56059">
    <property type="entry name" value="Glutathione synthetase ATP-binding domain-like"/>
    <property type="match status" value="1"/>
</dbReference>
<proteinExistence type="predicted"/>
<dbReference type="InterPro" id="IPR013815">
    <property type="entry name" value="ATP_grasp_subdomain_1"/>
</dbReference>
<dbReference type="InterPro" id="IPR002192">
    <property type="entry name" value="PPDK_AMP/ATP-bd"/>
</dbReference>
<dbReference type="GO" id="GO:0016301">
    <property type="term" value="F:kinase activity"/>
    <property type="evidence" value="ECO:0007669"/>
    <property type="project" value="InterPro"/>
</dbReference>
<name>A0AAJ1B325_MEDGN</name>
<dbReference type="PANTHER" id="PTHR22931:SF9">
    <property type="entry name" value="PYRUVATE, PHOSPHATE DIKINASE 1, CHLOROPLASTIC"/>
    <property type="match status" value="1"/>
</dbReference>
<protein>
    <recommendedName>
        <fullName evidence="1">Pyruvate phosphate dikinase AMP/ATP-binding domain-containing protein</fullName>
    </recommendedName>
</protein>
<evidence type="ECO:0000313" key="2">
    <source>
        <dbReference type="EMBL" id="MCB5496058.1"/>
    </source>
</evidence>
<dbReference type="Pfam" id="PF01326">
    <property type="entry name" value="PPDK_N"/>
    <property type="match status" value="1"/>
</dbReference>
<sequence length="85" mass="9247">ANLAAMVNLGLPVPQGFTVTTEACNEYYADGKIINDEMKKQIDDCLERLEKLADKKLGGLDNPLLVSVRSGAKFSMPGMMDTILN</sequence>
<dbReference type="EMBL" id="JAJBNC010000332">
    <property type="protein sequence ID" value="MCB5496058.1"/>
    <property type="molecule type" value="Genomic_DNA"/>
</dbReference>
<dbReference type="GO" id="GO:0005524">
    <property type="term" value="F:ATP binding"/>
    <property type="evidence" value="ECO:0007669"/>
    <property type="project" value="InterPro"/>
</dbReference>
<gene>
    <name evidence="2" type="ORF">LIQ10_20450</name>
</gene>
<dbReference type="AlphaFoldDB" id="A0AAJ1B325"/>
<dbReference type="Gene3D" id="3.30.1490.20">
    <property type="entry name" value="ATP-grasp fold, A domain"/>
    <property type="match status" value="1"/>
</dbReference>
<dbReference type="InterPro" id="IPR010121">
    <property type="entry name" value="Pyruvate_phosphate_dikinase"/>
</dbReference>
<evidence type="ECO:0000313" key="3">
    <source>
        <dbReference type="Proteomes" id="UP001297422"/>
    </source>
</evidence>
<dbReference type="PANTHER" id="PTHR22931">
    <property type="entry name" value="PHOSPHOENOLPYRUVATE DIKINASE-RELATED"/>
    <property type="match status" value="1"/>
</dbReference>
<dbReference type="GO" id="GO:0050242">
    <property type="term" value="F:pyruvate, phosphate dikinase activity"/>
    <property type="evidence" value="ECO:0007669"/>
    <property type="project" value="InterPro"/>
</dbReference>
<dbReference type="Proteomes" id="UP001297422">
    <property type="component" value="Unassembled WGS sequence"/>
</dbReference>
<evidence type="ECO:0000259" key="1">
    <source>
        <dbReference type="Pfam" id="PF01326"/>
    </source>
</evidence>
<feature type="domain" description="Pyruvate phosphate dikinase AMP/ATP-binding" evidence="1">
    <location>
        <begin position="1"/>
        <end position="51"/>
    </location>
</feature>
<organism evidence="2 3">
    <name type="scientific">Mediterraneibacter gnavus</name>
    <name type="common">Ruminococcus gnavus</name>
    <dbReference type="NCBI Taxonomy" id="33038"/>
    <lineage>
        <taxon>Bacteria</taxon>
        <taxon>Bacillati</taxon>
        <taxon>Bacillota</taxon>
        <taxon>Clostridia</taxon>
        <taxon>Lachnospirales</taxon>
        <taxon>Lachnospiraceae</taxon>
        <taxon>Mediterraneibacter</taxon>
    </lineage>
</organism>
<comment type="caution">
    <text evidence="2">The sequence shown here is derived from an EMBL/GenBank/DDBJ whole genome shotgun (WGS) entry which is preliminary data.</text>
</comment>
<dbReference type="RefSeq" id="WP_226973578.1">
    <property type="nucleotide sequence ID" value="NZ_JAJBNC010000332.1"/>
</dbReference>
<reference evidence="2" key="1">
    <citation type="submission" date="2021-10" db="EMBL/GenBank/DDBJ databases">
        <title>Collection of gut derived symbiotic bacterial strains cultured from healthy donors.</title>
        <authorList>
            <person name="Lin H."/>
            <person name="Littmann E."/>
            <person name="Claire K."/>
            <person name="Pamer E."/>
        </authorList>
    </citation>
    <scope>NUCLEOTIDE SEQUENCE</scope>
    <source>
        <strain evidence="2">MSK.23.4</strain>
    </source>
</reference>
<feature type="non-terminal residue" evidence="2">
    <location>
        <position position="1"/>
    </location>
</feature>
<accession>A0AAJ1B325</accession>